<reference evidence="10" key="1">
    <citation type="submission" date="2020-10" db="EMBL/GenBank/DDBJ databases">
        <title>Connecting structure to function with the recovery of over 1000 high-quality activated sludge metagenome-assembled genomes encoding full-length rRNA genes using long-read sequencing.</title>
        <authorList>
            <person name="Singleton C.M."/>
            <person name="Petriglieri F."/>
            <person name="Kristensen J.M."/>
            <person name="Kirkegaard R.H."/>
            <person name="Michaelsen T.Y."/>
            <person name="Andersen M.H."/>
            <person name="Karst S.M."/>
            <person name="Dueholm M.S."/>
            <person name="Nielsen P.H."/>
            <person name="Albertsen M."/>
        </authorList>
    </citation>
    <scope>NUCLEOTIDE SEQUENCE</scope>
    <source>
        <strain evidence="10">EsbW_18-Q3-R4-48_MAXAC.044</strain>
    </source>
</reference>
<feature type="signal peptide" evidence="8">
    <location>
        <begin position="1"/>
        <end position="23"/>
    </location>
</feature>
<dbReference type="Pfam" id="PF13145">
    <property type="entry name" value="Rotamase_2"/>
    <property type="match status" value="1"/>
</dbReference>
<keyword evidence="6 7" id="KW-0413">Isomerase</keyword>
<gene>
    <name evidence="10" type="ORF">IPJ48_11640</name>
</gene>
<dbReference type="InterPro" id="IPR027304">
    <property type="entry name" value="Trigger_fact/SurA_dom_sf"/>
</dbReference>
<dbReference type="Gene3D" id="3.10.50.40">
    <property type="match status" value="1"/>
</dbReference>
<evidence type="ECO:0000259" key="9">
    <source>
        <dbReference type="PROSITE" id="PS50198"/>
    </source>
</evidence>
<feature type="chain" id="PRO_5038898964" description="peptidylprolyl isomerase" evidence="8">
    <location>
        <begin position="24"/>
        <end position="261"/>
    </location>
</feature>
<dbReference type="AlphaFoldDB" id="A0A9D7FEN0"/>
<dbReference type="EC" id="5.2.1.8" evidence="3"/>
<comment type="catalytic activity">
    <reaction evidence="1">
        <text>[protein]-peptidylproline (omega=180) = [protein]-peptidylproline (omega=0)</text>
        <dbReference type="Rhea" id="RHEA:16237"/>
        <dbReference type="Rhea" id="RHEA-COMP:10747"/>
        <dbReference type="Rhea" id="RHEA-COMP:10748"/>
        <dbReference type="ChEBI" id="CHEBI:83833"/>
        <dbReference type="ChEBI" id="CHEBI:83834"/>
        <dbReference type="EC" id="5.2.1.8"/>
    </reaction>
</comment>
<comment type="similarity">
    <text evidence="2">Belongs to the PpiC/parvulin rotamase family.</text>
</comment>
<evidence type="ECO:0000256" key="4">
    <source>
        <dbReference type="ARBA" id="ARBA00022729"/>
    </source>
</evidence>
<dbReference type="SUPFAM" id="SSF109998">
    <property type="entry name" value="Triger factor/SurA peptide-binding domain-like"/>
    <property type="match status" value="1"/>
</dbReference>
<dbReference type="PROSITE" id="PS50198">
    <property type="entry name" value="PPIC_PPIASE_2"/>
    <property type="match status" value="1"/>
</dbReference>
<organism evidence="10 11">
    <name type="scientific">Candidatus Propionivibrio dominans</name>
    <dbReference type="NCBI Taxonomy" id="2954373"/>
    <lineage>
        <taxon>Bacteria</taxon>
        <taxon>Pseudomonadati</taxon>
        <taxon>Pseudomonadota</taxon>
        <taxon>Betaproteobacteria</taxon>
        <taxon>Rhodocyclales</taxon>
        <taxon>Rhodocyclaceae</taxon>
        <taxon>Propionivibrio</taxon>
    </lineage>
</organism>
<comment type="caution">
    <text evidence="10">The sequence shown here is derived from an EMBL/GenBank/DDBJ whole genome shotgun (WGS) entry which is preliminary data.</text>
</comment>
<dbReference type="PANTHER" id="PTHR47245">
    <property type="entry name" value="PEPTIDYLPROLYL ISOMERASE"/>
    <property type="match status" value="1"/>
</dbReference>
<dbReference type="PANTHER" id="PTHR47245:SF1">
    <property type="entry name" value="FOLDASE PROTEIN PRSA"/>
    <property type="match status" value="1"/>
</dbReference>
<dbReference type="GO" id="GO:0003755">
    <property type="term" value="F:peptidyl-prolyl cis-trans isomerase activity"/>
    <property type="evidence" value="ECO:0007669"/>
    <property type="project" value="UniProtKB-KW"/>
</dbReference>
<dbReference type="InterPro" id="IPR046357">
    <property type="entry name" value="PPIase_dom_sf"/>
</dbReference>
<dbReference type="InterPro" id="IPR050245">
    <property type="entry name" value="PrsA_foldase"/>
</dbReference>
<evidence type="ECO:0000256" key="7">
    <source>
        <dbReference type="PROSITE-ProRule" id="PRU00278"/>
    </source>
</evidence>
<keyword evidence="4 8" id="KW-0732">Signal</keyword>
<protein>
    <recommendedName>
        <fullName evidence="3">peptidylprolyl isomerase</fullName>
        <ecNumber evidence="3">5.2.1.8</ecNumber>
    </recommendedName>
</protein>
<keyword evidence="5 7" id="KW-0697">Rotamase</keyword>
<sequence length="261" mass="28439">MQNLSKLAAALLLGAMITTSAMAAGSTFVTVNGVAISQTLADIFIAEQKAQGAPDSPELKKAVREELIRRELLIQEAKKAGLDKKPEVAAQAEAARQAFFVRAYVQDYVKKNPISDAQLKAQYEAIKTQLGNTEYKTRHILVKDEDDAKAIIANLKKGAKFDELAKQSIDPGSKDKGGDLGWASAGNFVKPFSDGLTSLSKGKYTEIPVKTEFGYHVILLEDSRPLSVPPFEEIKPRLLQQAQSQQINKLVDGLRAKAKVD</sequence>
<dbReference type="Gene3D" id="1.10.8.1040">
    <property type="match status" value="1"/>
</dbReference>
<evidence type="ECO:0000256" key="6">
    <source>
        <dbReference type="ARBA" id="ARBA00023235"/>
    </source>
</evidence>
<evidence type="ECO:0000313" key="11">
    <source>
        <dbReference type="Proteomes" id="UP000886602"/>
    </source>
</evidence>
<dbReference type="Proteomes" id="UP000886602">
    <property type="component" value="Unassembled WGS sequence"/>
</dbReference>
<evidence type="ECO:0000256" key="1">
    <source>
        <dbReference type="ARBA" id="ARBA00000971"/>
    </source>
</evidence>
<evidence type="ECO:0000256" key="3">
    <source>
        <dbReference type="ARBA" id="ARBA00013194"/>
    </source>
</evidence>
<evidence type="ECO:0000256" key="8">
    <source>
        <dbReference type="SAM" id="SignalP"/>
    </source>
</evidence>
<evidence type="ECO:0000313" key="10">
    <source>
        <dbReference type="EMBL" id="MBK7423690.1"/>
    </source>
</evidence>
<dbReference type="EMBL" id="JADJNC010000017">
    <property type="protein sequence ID" value="MBK7423690.1"/>
    <property type="molecule type" value="Genomic_DNA"/>
</dbReference>
<name>A0A9D7FEN0_9RHOO</name>
<dbReference type="SUPFAM" id="SSF54534">
    <property type="entry name" value="FKBP-like"/>
    <property type="match status" value="1"/>
</dbReference>
<dbReference type="InterPro" id="IPR000297">
    <property type="entry name" value="PPIase_PpiC"/>
</dbReference>
<evidence type="ECO:0000256" key="2">
    <source>
        <dbReference type="ARBA" id="ARBA00007656"/>
    </source>
</evidence>
<feature type="domain" description="PpiC" evidence="9">
    <location>
        <begin position="132"/>
        <end position="222"/>
    </location>
</feature>
<accession>A0A9D7FEN0</accession>
<proteinExistence type="inferred from homology"/>
<evidence type="ECO:0000256" key="5">
    <source>
        <dbReference type="ARBA" id="ARBA00023110"/>
    </source>
</evidence>